<dbReference type="STRING" id="1196081.A0A364KXU1"/>
<organism evidence="1 2">
    <name type="scientific">Talaromyces amestolkiae</name>
    <dbReference type="NCBI Taxonomy" id="1196081"/>
    <lineage>
        <taxon>Eukaryota</taxon>
        <taxon>Fungi</taxon>
        <taxon>Dikarya</taxon>
        <taxon>Ascomycota</taxon>
        <taxon>Pezizomycotina</taxon>
        <taxon>Eurotiomycetes</taxon>
        <taxon>Eurotiomycetidae</taxon>
        <taxon>Eurotiales</taxon>
        <taxon>Trichocomaceae</taxon>
        <taxon>Talaromyces</taxon>
        <taxon>Talaromyces sect. Talaromyces</taxon>
    </lineage>
</organism>
<dbReference type="RefSeq" id="XP_040732884.1">
    <property type="nucleotide sequence ID" value="XM_040872576.1"/>
</dbReference>
<proteinExistence type="predicted"/>
<dbReference type="GeneID" id="63793596"/>
<dbReference type="Proteomes" id="UP000249363">
    <property type="component" value="Unassembled WGS sequence"/>
</dbReference>
<sequence length="141" mass="16339">MKTHIQWHAVAFILSEICWRPPSPECDRGWEYVSMVYDVWKIKEPEKQGTLWRPINRLMAKARYVREMQRLSSAVPLGNVFQEKRMQSTSINGNSEDFLATNGVFEEIGMDNMQSVLGLESLYPSMELFPDNFGMNPFGID</sequence>
<dbReference type="EMBL" id="MIKG01000007">
    <property type="protein sequence ID" value="RAO68368.1"/>
    <property type="molecule type" value="Genomic_DNA"/>
</dbReference>
<dbReference type="OrthoDB" id="435881at2759"/>
<dbReference type="AlphaFoldDB" id="A0A364KXU1"/>
<protein>
    <recommendedName>
        <fullName evidence="3">Transcription factor domain-containing protein</fullName>
    </recommendedName>
</protein>
<comment type="caution">
    <text evidence="1">The sequence shown here is derived from an EMBL/GenBank/DDBJ whole genome shotgun (WGS) entry which is preliminary data.</text>
</comment>
<evidence type="ECO:0000313" key="2">
    <source>
        <dbReference type="Proteomes" id="UP000249363"/>
    </source>
</evidence>
<evidence type="ECO:0000313" key="1">
    <source>
        <dbReference type="EMBL" id="RAO68368.1"/>
    </source>
</evidence>
<keyword evidence="2" id="KW-1185">Reference proteome</keyword>
<reference evidence="1 2" key="1">
    <citation type="journal article" date="2017" name="Biotechnol. Biofuels">
        <title>Differential beta-glucosidase expression as a function of carbon source availability in Talaromyces amestolkiae: a genomic and proteomic approach.</title>
        <authorList>
            <person name="de Eugenio L.I."/>
            <person name="Mendez-Liter J.A."/>
            <person name="Nieto-Dominguez M."/>
            <person name="Alonso L."/>
            <person name="Gil-Munoz J."/>
            <person name="Barriuso J."/>
            <person name="Prieto A."/>
            <person name="Martinez M.J."/>
        </authorList>
    </citation>
    <scope>NUCLEOTIDE SEQUENCE [LARGE SCALE GENOMIC DNA]</scope>
    <source>
        <strain evidence="1 2">CIB</strain>
    </source>
</reference>
<name>A0A364KXU1_TALAM</name>
<evidence type="ECO:0008006" key="3">
    <source>
        <dbReference type="Google" id="ProtNLM"/>
    </source>
</evidence>
<gene>
    <name evidence="1" type="ORF">BHQ10_004380</name>
</gene>
<accession>A0A364KXU1</accession>